<dbReference type="InterPro" id="IPR026039">
    <property type="entry name" value="YfgM"/>
</dbReference>
<organism evidence="11 12">
    <name type="scientific">Shewanella psychrophila</name>
    <dbReference type="NCBI Taxonomy" id="225848"/>
    <lineage>
        <taxon>Bacteria</taxon>
        <taxon>Pseudomonadati</taxon>
        <taxon>Pseudomonadota</taxon>
        <taxon>Gammaproteobacteria</taxon>
        <taxon>Alteromonadales</taxon>
        <taxon>Shewanellaceae</taxon>
        <taxon>Shewanella</taxon>
    </lineage>
</organism>
<comment type="subcellular location">
    <subcellularLocation>
        <location evidence="1">Cell membrane</location>
        <topology evidence="1">Single-pass type II membrane protein</topology>
    </subcellularLocation>
</comment>
<keyword evidence="3 9" id="KW-0812">Transmembrane</keyword>
<evidence type="ECO:0000313" key="11">
    <source>
        <dbReference type="EMBL" id="AQS38950.1"/>
    </source>
</evidence>
<dbReference type="PANTHER" id="PTHR38035:SF1">
    <property type="entry name" value="ANCILLARY SECYEG TRANSLOCON SUBUNIT"/>
    <property type="match status" value="1"/>
</dbReference>
<evidence type="ECO:0000256" key="6">
    <source>
        <dbReference type="ARBA" id="ARBA00023186"/>
    </source>
</evidence>
<comment type="similarity">
    <text evidence="7">Belongs to the YfgM family.</text>
</comment>
<evidence type="ECO:0000259" key="10">
    <source>
        <dbReference type="Pfam" id="PF09976"/>
    </source>
</evidence>
<dbReference type="OrthoDB" id="9789675at2"/>
<evidence type="ECO:0000256" key="3">
    <source>
        <dbReference type="ARBA" id="ARBA00022692"/>
    </source>
</evidence>
<name>A0A1S6HTR2_9GAMM</name>
<evidence type="ECO:0000256" key="1">
    <source>
        <dbReference type="ARBA" id="ARBA00004401"/>
    </source>
</evidence>
<dbReference type="GO" id="GO:0044877">
    <property type="term" value="F:protein-containing complex binding"/>
    <property type="evidence" value="ECO:0007669"/>
    <property type="project" value="InterPro"/>
</dbReference>
<dbReference type="Pfam" id="PF09976">
    <property type="entry name" value="TPR_21"/>
    <property type="match status" value="1"/>
</dbReference>
<dbReference type="Gene3D" id="1.25.40.10">
    <property type="entry name" value="Tetratricopeptide repeat domain"/>
    <property type="match status" value="1"/>
</dbReference>
<accession>A0A1S6HTR2</accession>
<gene>
    <name evidence="11" type="ORF">Sps_03834</name>
</gene>
<evidence type="ECO:0000256" key="5">
    <source>
        <dbReference type="ARBA" id="ARBA00023136"/>
    </source>
</evidence>
<dbReference type="STRING" id="225848.Sps_03834"/>
<dbReference type="InterPro" id="IPR018704">
    <property type="entry name" value="SecYEG/CpoB_TPR"/>
</dbReference>
<keyword evidence="2" id="KW-1003">Cell membrane</keyword>
<evidence type="ECO:0000256" key="7">
    <source>
        <dbReference type="ARBA" id="ARBA00024197"/>
    </source>
</evidence>
<evidence type="ECO:0000313" key="12">
    <source>
        <dbReference type="Proteomes" id="UP000189545"/>
    </source>
</evidence>
<proteinExistence type="inferred from homology"/>
<evidence type="ECO:0000256" key="9">
    <source>
        <dbReference type="SAM" id="Phobius"/>
    </source>
</evidence>
<evidence type="ECO:0000256" key="8">
    <source>
        <dbReference type="ARBA" id="ARBA00024235"/>
    </source>
</evidence>
<dbReference type="GO" id="GO:0005886">
    <property type="term" value="C:plasma membrane"/>
    <property type="evidence" value="ECO:0007669"/>
    <property type="project" value="UniProtKB-SubCell"/>
</dbReference>
<dbReference type="EMBL" id="CP014782">
    <property type="protein sequence ID" value="AQS38950.1"/>
    <property type="molecule type" value="Genomic_DNA"/>
</dbReference>
<reference evidence="11 12" key="1">
    <citation type="submission" date="2016-03" db="EMBL/GenBank/DDBJ databases">
        <title>Complete genome sequence of Shewanella psychrophila WP2, a deep sea bacterium isolated from west Pacific sediment.</title>
        <authorList>
            <person name="Xu G."/>
            <person name="Jian H."/>
        </authorList>
    </citation>
    <scope>NUCLEOTIDE SEQUENCE [LARGE SCALE GENOMIC DNA]</scope>
    <source>
        <strain evidence="11 12">WP2</strain>
    </source>
</reference>
<feature type="transmembrane region" description="Helical" evidence="9">
    <location>
        <begin position="21"/>
        <end position="42"/>
    </location>
</feature>
<keyword evidence="4 9" id="KW-1133">Transmembrane helix</keyword>
<feature type="domain" description="Ancillary SecYEG translocon subunit/Cell division coordinator CpoB TPR" evidence="10">
    <location>
        <begin position="15"/>
        <end position="204"/>
    </location>
</feature>
<keyword evidence="6" id="KW-0143">Chaperone</keyword>
<evidence type="ECO:0000256" key="4">
    <source>
        <dbReference type="ARBA" id="ARBA00022989"/>
    </source>
</evidence>
<dbReference type="AlphaFoldDB" id="A0A1S6HTR2"/>
<dbReference type="PIRSF" id="PIRSF006170">
    <property type="entry name" value="YfgM"/>
    <property type="match status" value="1"/>
</dbReference>
<dbReference type="PANTHER" id="PTHR38035">
    <property type="entry name" value="UPF0070 PROTEIN YFGM"/>
    <property type="match status" value="1"/>
</dbReference>
<dbReference type="InterPro" id="IPR011990">
    <property type="entry name" value="TPR-like_helical_dom_sf"/>
</dbReference>
<keyword evidence="5 9" id="KW-0472">Membrane</keyword>
<evidence type="ECO:0000256" key="2">
    <source>
        <dbReference type="ARBA" id="ARBA00022475"/>
    </source>
</evidence>
<keyword evidence="12" id="KW-1185">Reference proteome</keyword>
<protein>
    <recommendedName>
        <fullName evidence="8">Ancillary SecYEG translocon subunit</fullName>
    </recommendedName>
</protein>
<dbReference type="Proteomes" id="UP000189545">
    <property type="component" value="Chromosome"/>
</dbReference>
<dbReference type="SUPFAM" id="SSF48452">
    <property type="entry name" value="TPR-like"/>
    <property type="match status" value="1"/>
</dbReference>
<dbReference type="RefSeq" id="WP_077753924.1">
    <property type="nucleotide sequence ID" value="NZ_CP014782.1"/>
</dbReference>
<sequence>MEIYSTEEQQVDAIKQFWKDYGSSIVVGAVVGLGGLFGWNYYSDHKLAQAESASEAFQAVRAGNISDTGMLAAAENFAKDHSQKGYQSLLELIVAKAAVEAGDLEKAETTLKSVVASAPDKGLVMVATMRLARVQAEQGQIATAITTLEQVSDPAFTAQRDELKGDFLVRKGDEELAKAAYQAAVNNGGTSASPALQMKLDNLNKA</sequence>
<dbReference type="KEGG" id="spsw:Sps_03834"/>